<dbReference type="Proteomes" id="UP000324748">
    <property type="component" value="Unassembled WGS sequence"/>
</dbReference>
<dbReference type="AlphaFoldDB" id="A0A5B0QCV7"/>
<reference evidence="4 5" key="1">
    <citation type="submission" date="2019-05" db="EMBL/GenBank/DDBJ databases">
        <title>Emergence of the Ug99 lineage of the wheat stem rust pathogen through somatic hybridization.</title>
        <authorList>
            <person name="Li F."/>
            <person name="Upadhyaya N.M."/>
            <person name="Sperschneider J."/>
            <person name="Matny O."/>
            <person name="Nguyen-Phuc H."/>
            <person name="Mago R."/>
            <person name="Raley C."/>
            <person name="Miller M.E."/>
            <person name="Silverstein K.A.T."/>
            <person name="Henningsen E."/>
            <person name="Hirsch C.D."/>
            <person name="Visser B."/>
            <person name="Pretorius Z.A."/>
            <person name="Steffenson B.J."/>
            <person name="Schwessinger B."/>
            <person name="Dodds P.N."/>
            <person name="Figueroa M."/>
        </authorList>
    </citation>
    <scope>NUCLEOTIDE SEQUENCE [LARGE SCALE GENOMIC DNA]</scope>
    <source>
        <strain evidence="3">21-0</strain>
        <strain evidence="1 5">Ug99</strain>
    </source>
</reference>
<dbReference type="Proteomes" id="UP000325313">
    <property type="component" value="Unassembled WGS sequence"/>
</dbReference>
<dbReference type="EMBL" id="VSWC01000027">
    <property type="protein sequence ID" value="KAA1111057.1"/>
    <property type="molecule type" value="Genomic_DNA"/>
</dbReference>
<dbReference type="EMBL" id="VSWC01000092">
    <property type="protein sequence ID" value="KAA1091550.1"/>
    <property type="molecule type" value="Genomic_DNA"/>
</dbReference>
<evidence type="ECO:0000313" key="5">
    <source>
        <dbReference type="Proteomes" id="UP000325313"/>
    </source>
</evidence>
<evidence type="ECO:0000313" key="2">
    <source>
        <dbReference type="EMBL" id="KAA1091550.1"/>
    </source>
</evidence>
<dbReference type="EMBL" id="VDEP01000471">
    <property type="protein sequence ID" value="KAA1076181.1"/>
    <property type="molecule type" value="Genomic_DNA"/>
</dbReference>
<keyword evidence="4" id="KW-1185">Reference proteome</keyword>
<evidence type="ECO:0000313" key="1">
    <source>
        <dbReference type="EMBL" id="KAA1076181.1"/>
    </source>
</evidence>
<accession>A0A5B0QCV7</accession>
<evidence type="ECO:0000313" key="4">
    <source>
        <dbReference type="Proteomes" id="UP000324748"/>
    </source>
</evidence>
<name>A0A5B0QCV7_PUCGR</name>
<comment type="caution">
    <text evidence="3">The sequence shown here is derived from an EMBL/GenBank/DDBJ whole genome shotgun (WGS) entry which is preliminary data.</text>
</comment>
<organism evidence="3 4">
    <name type="scientific">Puccinia graminis f. sp. tritici</name>
    <dbReference type="NCBI Taxonomy" id="56615"/>
    <lineage>
        <taxon>Eukaryota</taxon>
        <taxon>Fungi</taxon>
        <taxon>Dikarya</taxon>
        <taxon>Basidiomycota</taxon>
        <taxon>Pucciniomycotina</taxon>
        <taxon>Pucciniomycetes</taxon>
        <taxon>Pucciniales</taxon>
        <taxon>Pucciniaceae</taxon>
        <taxon>Puccinia</taxon>
    </lineage>
</organism>
<proteinExistence type="predicted"/>
<gene>
    <name evidence="2" type="ORF">PGT21_035498</name>
    <name evidence="3" type="ORF">PGT21_036093</name>
    <name evidence="1" type="ORF">PGTUg99_036812</name>
</gene>
<sequence>MFSAREWLAKRQWLTSLRLEFLFKAAHGASILRAVADASVLSMYDKLQELLFGKVYKGRSVLLQDVSLLGAMHYHQFLVDMLI</sequence>
<protein>
    <submittedName>
        <fullName evidence="3">Uncharacterized protein</fullName>
    </submittedName>
</protein>
<evidence type="ECO:0000313" key="3">
    <source>
        <dbReference type="EMBL" id="KAA1111057.1"/>
    </source>
</evidence>
<dbReference type="OrthoDB" id="270584at2759"/>